<dbReference type="InterPro" id="IPR021750">
    <property type="entry name" value="Sid4-like"/>
</dbReference>
<feature type="region of interest" description="Disordered" evidence="1">
    <location>
        <begin position="61"/>
        <end position="152"/>
    </location>
</feature>
<feature type="compositionally biased region" description="Polar residues" evidence="1">
    <location>
        <begin position="352"/>
        <end position="363"/>
    </location>
</feature>
<organism evidence="2 3">
    <name type="scientific">Debaryomyces hansenii (strain ATCC 36239 / CBS 767 / BCRC 21394 / JCM 1990 / NBRC 0083 / IGC 2968)</name>
    <name type="common">Yeast</name>
    <name type="synonym">Torulaspora hansenii</name>
    <dbReference type="NCBI Taxonomy" id="284592"/>
    <lineage>
        <taxon>Eukaryota</taxon>
        <taxon>Fungi</taxon>
        <taxon>Dikarya</taxon>
        <taxon>Ascomycota</taxon>
        <taxon>Saccharomycotina</taxon>
        <taxon>Pichiomycetes</taxon>
        <taxon>Debaryomycetaceae</taxon>
        <taxon>Debaryomyces</taxon>
    </lineage>
</organism>
<dbReference type="HOGENOM" id="CLU_427001_0_0_1"/>
<feature type="compositionally biased region" description="Basic and acidic residues" evidence="1">
    <location>
        <begin position="376"/>
        <end position="393"/>
    </location>
</feature>
<dbReference type="Pfam" id="PF11778">
    <property type="entry name" value="SID"/>
    <property type="match status" value="1"/>
</dbReference>
<evidence type="ECO:0000256" key="1">
    <source>
        <dbReference type="SAM" id="MobiDB-lite"/>
    </source>
</evidence>
<dbReference type="OMA" id="DHIDANA"/>
<keyword evidence="3" id="KW-1185">Reference proteome</keyword>
<dbReference type="RefSeq" id="XP_456894.2">
    <property type="nucleotide sequence ID" value="XM_456894.1"/>
</dbReference>
<name>Q6BY25_DEBHA</name>
<dbReference type="AlphaFoldDB" id="Q6BY25"/>
<feature type="compositionally biased region" description="Basic and acidic residues" evidence="1">
    <location>
        <begin position="247"/>
        <end position="264"/>
    </location>
</feature>
<dbReference type="VEuPathDB" id="FungiDB:DEHA2A13002g"/>
<gene>
    <name evidence="2" type="ordered locus">DEHA2A13002g</name>
</gene>
<dbReference type="KEGG" id="dha:DEHA2A13002g"/>
<feature type="region of interest" description="Disordered" evidence="1">
    <location>
        <begin position="180"/>
        <end position="304"/>
    </location>
</feature>
<sequence>MNSHGMTYDDLSQAISESYLHLSNDDTNDFTGTSNEAREMTVENGYDTSTLMRLARAIDEQQHRVEKSEIRTKHGNGSPRVQAAKNRANGGDQGPPGPQGRTFISSHSTPLVSKSSSSNIRHTRNRSSTLSDVEETIDDSRVIGGNGESDRDTAMSELRQMIETLSLEELEEFKKPIETLITNNRQKDRKSPRQSAHQYHQKNNSDMYVTPKRSYINALSSDSGSSGEDDDDRLSLTHTHTNGSFLRKKDSRISHSDPANDKSNLKIHMGPSYEANGKVKSPSHENQKNSTRIKSPHNSGNNERISSIDEIENELDSAITTPPHSQEYAYSKHESYDPHSMNKSILATSDHSDNEYSLSNTSYIPKRVVNKHKSRRPQDAEPMSKQKSNDSKNERLQLEVEQLKKENLNLRIKLNELEIKLSESESNAINNDETSLNDDNSFVFNDTNNQDSRDKIDELTNVNNQLNLQLANSKSHTNELSNEIRYLKNKLAIQNNTDNFQLKVSELESHIKSLQGQIGNTNNLITQDSISSDYKQFYTKLQLNQVDRLTKIEMSNLIKNLMLSLLITDFEHLPMVSSKIGKFFKIISLFMDQLHSMVYDDSSTAIRPSHYLKNHEYGMTELQSCLDGMLETLSHPTRLPN</sequence>
<dbReference type="GeneID" id="2899415"/>
<dbReference type="eggNOG" id="ENOG502RQ3I">
    <property type="taxonomic scope" value="Eukaryota"/>
</dbReference>
<dbReference type="OrthoDB" id="4021329at2759"/>
<evidence type="ECO:0000313" key="2">
    <source>
        <dbReference type="EMBL" id="CAG84871.2"/>
    </source>
</evidence>
<dbReference type="EMBL" id="CR382133">
    <property type="protein sequence ID" value="CAG84871.2"/>
    <property type="molecule type" value="Genomic_DNA"/>
</dbReference>
<feature type="compositionally biased region" description="Basic and acidic residues" evidence="1">
    <location>
        <begin position="61"/>
        <end position="72"/>
    </location>
</feature>
<feature type="region of interest" description="Disordered" evidence="1">
    <location>
        <begin position="352"/>
        <end position="393"/>
    </location>
</feature>
<protein>
    <submittedName>
        <fullName evidence="2">DEHA2A13002p</fullName>
    </submittedName>
</protein>
<feature type="compositionally biased region" description="Polar residues" evidence="1">
    <location>
        <begin position="193"/>
        <end position="207"/>
    </location>
</feature>
<proteinExistence type="predicted"/>
<reference evidence="2 3" key="1">
    <citation type="journal article" date="2004" name="Nature">
        <title>Genome evolution in yeasts.</title>
        <authorList>
            <consortium name="Genolevures"/>
            <person name="Dujon B."/>
            <person name="Sherman D."/>
            <person name="Fischer G."/>
            <person name="Durrens P."/>
            <person name="Casaregola S."/>
            <person name="Lafontaine I."/>
            <person name="de Montigny J."/>
            <person name="Marck C."/>
            <person name="Neuveglise C."/>
            <person name="Talla E."/>
            <person name="Goffard N."/>
            <person name="Frangeul L."/>
            <person name="Aigle M."/>
            <person name="Anthouard V."/>
            <person name="Babour A."/>
            <person name="Barbe V."/>
            <person name="Barnay S."/>
            <person name="Blanchin S."/>
            <person name="Beckerich J.M."/>
            <person name="Beyne E."/>
            <person name="Bleykasten C."/>
            <person name="Boisrame A."/>
            <person name="Boyer J."/>
            <person name="Cattolico L."/>
            <person name="Confanioleri F."/>
            <person name="de Daruvar A."/>
            <person name="Despons L."/>
            <person name="Fabre E."/>
            <person name="Fairhead C."/>
            <person name="Ferry-Dumazet H."/>
            <person name="Groppi A."/>
            <person name="Hantraye F."/>
            <person name="Hennequin C."/>
            <person name="Jauniaux N."/>
            <person name="Joyet P."/>
            <person name="Kachouri R."/>
            <person name="Kerrest A."/>
            <person name="Koszul R."/>
            <person name="Lemaire M."/>
            <person name="Lesur I."/>
            <person name="Ma L."/>
            <person name="Muller H."/>
            <person name="Nicaud J.M."/>
            <person name="Nikolski M."/>
            <person name="Oztas S."/>
            <person name="Ozier-Kalogeropoulos O."/>
            <person name="Pellenz S."/>
            <person name="Potier S."/>
            <person name="Richard G.F."/>
            <person name="Straub M.L."/>
            <person name="Suleau A."/>
            <person name="Swennene D."/>
            <person name="Tekaia F."/>
            <person name="Wesolowski-Louvel M."/>
            <person name="Westhof E."/>
            <person name="Wirth B."/>
            <person name="Zeniou-Meyer M."/>
            <person name="Zivanovic I."/>
            <person name="Bolotin-Fukuhara M."/>
            <person name="Thierry A."/>
            <person name="Bouchier C."/>
            <person name="Caudron B."/>
            <person name="Scarpelli C."/>
            <person name="Gaillardin C."/>
            <person name="Weissenbach J."/>
            <person name="Wincker P."/>
            <person name="Souciet J.L."/>
        </authorList>
    </citation>
    <scope>NUCLEOTIDE SEQUENCE [LARGE SCALE GENOMIC DNA]</scope>
    <source>
        <strain evidence="3">ATCC 36239 / CBS 767 / BCRC 21394 / JCM 1990 / NBRC 0083 / IGC 2968</strain>
    </source>
</reference>
<feature type="compositionally biased region" description="Polar residues" evidence="1">
    <location>
        <begin position="102"/>
        <end position="131"/>
    </location>
</feature>
<dbReference type="Proteomes" id="UP000000599">
    <property type="component" value="Chromosome A"/>
</dbReference>
<dbReference type="InParanoid" id="Q6BY25"/>
<evidence type="ECO:0000313" key="3">
    <source>
        <dbReference type="Proteomes" id="UP000000599"/>
    </source>
</evidence>
<dbReference type="STRING" id="284592.Q6BY25"/>
<feature type="compositionally biased region" description="Polar residues" evidence="1">
    <location>
        <begin position="288"/>
        <end position="304"/>
    </location>
</feature>
<accession>Q6BY25</accession>